<gene>
    <name evidence="2" type="ORF">OVN521_LOCUS19788</name>
</gene>
<name>A0A819TVB9_9BILA</name>
<dbReference type="AlphaFoldDB" id="A0A819TVB9"/>
<evidence type="ECO:0000256" key="1">
    <source>
        <dbReference type="SAM" id="Phobius"/>
    </source>
</evidence>
<keyword evidence="1" id="KW-0472">Membrane</keyword>
<organism evidence="2 3">
    <name type="scientific">Rotaria magnacalcarata</name>
    <dbReference type="NCBI Taxonomy" id="392030"/>
    <lineage>
        <taxon>Eukaryota</taxon>
        <taxon>Metazoa</taxon>
        <taxon>Spiralia</taxon>
        <taxon>Gnathifera</taxon>
        <taxon>Rotifera</taxon>
        <taxon>Eurotatoria</taxon>
        <taxon>Bdelloidea</taxon>
        <taxon>Philodinida</taxon>
        <taxon>Philodinidae</taxon>
        <taxon>Rotaria</taxon>
    </lineage>
</organism>
<evidence type="ECO:0000313" key="3">
    <source>
        <dbReference type="Proteomes" id="UP000663866"/>
    </source>
</evidence>
<dbReference type="Proteomes" id="UP000663866">
    <property type="component" value="Unassembled WGS sequence"/>
</dbReference>
<evidence type="ECO:0000313" key="2">
    <source>
        <dbReference type="EMBL" id="CAF4081292.1"/>
    </source>
</evidence>
<dbReference type="EMBL" id="CAJOBG010003799">
    <property type="protein sequence ID" value="CAF4081292.1"/>
    <property type="molecule type" value="Genomic_DNA"/>
</dbReference>
<comment type="caution">
    <text evidence="2">The sequence shown here is derived from an EMBL/GenBank/DDBJ whole genome shotgun (WGS) entry which is preliminary data.</text>
</comment>
<reference evidence="2" key="1">
    <citation type="submission" date="2021-02" db="EMBL/GenBank/DDBJ databases">
        <authorList>
            <person name="Nowell W R."/>
        </authorList>
    </citation>
    <scope>NUCLEOTIDE SEQUENCE</scope>
</reference>
<keyword evidence="3" id="KW-1185">Reference proteome</keyword>
<keyword evidence="1" id="KW-1133">Transmembrane helix</keyword>
<feature type="transmembrane region" description="Helical" evidence="1">
    <location>
        <begin position="136"/>
        <end position="157"/>
    </location>
</feature>
<protein>
    <submittedName>
        <fullName evidence="2">Uncharacterized protein</fullName>
    </submittedName>
</protein>
<accession>A0A819TVB9</accession>
<feature type="transmembrane region" description="Helical" evidence="1">
    <location>
        <begin position="99"/>
        <end position="124"/>
    </location>
</feature>
<proteinExistence type="predicted"/>
<keyword evidence="1" id="KW-0812">Transmembrane</keyword>
<sequence>MHHRLNGNRACSQLSEQYIIVVCLHPNRRKYNSVTDTVADALSFDYPTAPYGVYCVDDINELNNGVKNWDRCVSAIGWGDFLIFDVLLLLVIPCNSSIIIRACIAFGCIVSVELANLCTGFILYFSDFNGLPALPLPTAVVSAYAIFVGAIIEYLNLDCEDTLKWRSSLHYDFSYYHNSLMK</sequence>